<dbReference type="InterPro" id="IPR011650">
    <property type="entry name" value="Peptidase_M20_dimer"/>
</dbReference>
<keyword evidence="9" id="KW-1185">Reference proteome</keyword>
<sequence>MAHPIDFSELAKMVNCNSYSKNKTGIDENAEIFKAWMQPLGFSCQTFAREHIGNHVLFSSAKTAGKKILLLGHLDTVFPPGTFVQFSEDNQWVYGPGVCDMKGGNFVALNALRQLKATLGDIHNVDMLLVSDEETGSDDSKQLSSKLAKNYDYCFVFEAAGAQHEIVIARKGVATFTIDLIGKAAHAGNHYQQGINANLAAAKMIIELTELTDLDKNTTVNVGKINGGIGANTISPSAQLIVEARFTCIQEKLRLLESIAHLVDNPRVAGVEVNINGGVQRDVMSPSKGQMQLVDTLSSVLGHPLKTESRGGVSDANTMSAAGLITLDGFGPFGDGDHTIYERAEKASFARRIHEMSQILLHFCSPVHANKLSHTAAKASAA</sequence>
<dbReference type="SUPFAM" id="SSF53187">
    <property type="entry name" value="Zn-dependent exopeptidases"/>
    <property type="match status" value="1"/>
</dbReference>
<dbReference type="PIRSF" id="PIRSF037238">
    <property type="entry name" value="Carboxypeptidase_G2"/>
    <property type="match status" value="1"/>
</dbReference>
<dbReference type="Pfam" id="PF07687">
    <property type="entry name" value="M20_dimer"/>
    <property type="match status" value="1"/>
</dbReference>
<comment type="cofactor">
    <cofactor evidence="1">
        <name>Zn(2+)</name>
        <dbReference type="ChEBI" id="CHEBI:29105"/>
    </cofactor>
</comment>
<reference evidence="8 9" key="1">
    <citation type="submission" date="2017-02" db="EMBL/GenBank/DDBJ databases">
        <title>Pseudoalteromonas ulvae TC14 Genome.</title>
        <authorList>
            <person name="Molmeret M."/>
        </authorList>
    </citation>
    <scope>NUCLEOTIDE SEQUENCE [LARGE SCALE GENOMIC DNA]</scope>
    <source>
        <strain evidence="8">TC14</strain>
    </source>
</reference>
<dbReference type="AlphaFoldDB" id="A0A244CL75"/>
<protein>
    <submittedName>
        <fullName evidence="8">Peptidase M20</fullName>
    </submittedName>
</protein>
<evidence type="ECO:0000256" key="3">
    <source>
        <dbReference type="ARBA" id="ARBA00022801"/>
    </source>
</evidence>
<keyword evidence="4" id="KW-0862">Zinc</keyword>
<dbReference type="EMBL" id="MWPV01000006">
    <property type="protein sequence ID" value="OUL56367.1"/>
    <property type="molecule type" value="Genomic_DNA"/>
</dbReference>
<dbReference type="PANTHER" id="PTHR43808">
    <property type="entry name" value="ACETYLORNITHINE DEACETYLASE"/>
    <property type="match status" value="1"/>
</dbReference>
<evidence type="ECO:0000256" key="6">
    <source>
        <dbReference type="PIRSR" id="PIRSR037238-1"/>
    </source>
</evidence>
<comment type="caution">
    <text evidence="8">The sequence shown here is derived from an EMBL/GenBank/DDBJ whole genome shotgun (WGS) entry which is preliminary data.</text>
</comment>
<evidence type="ECO:0000256" key="5">
    <source>
        <dbReference type="ARBA" id="ARBA00023285"/>
    </source>
</evidence>
<evidence type="ECO:0000256" key="1">
    <source>
        <dbReference type="ARBA" id="ARBA00001947"/>
    </source>
</evidence>
<dbReference type="CDD" id="cd03885">
    <property type="entry name" value="M20_CPDG2"/>
    <property type="match status" value="1"/>
</dbReference>
<evidence type="ECO:0000313" key="8">
    <source>
        <dbReference type="EMBL" id="OUL56367.1"/>
    </source>
</evidence>
<gene>
    <name evidence="8" type="ORF">B1199_16965</name>
</gene>
<dbReference type="InterPro" id="IPR017150">
    <property type="entry name" value="Pept_M20_glutamate_carboxypep"/>
</dbReference>
<keyword evidence="3" id="KW-0378">Hydrolase</keyword>
<dbReference type="Pfam" id="PF01546">
    <property type="entry name" value="Peptidase_M20"/>
    <property type="match status" value="1"/>
</dbReference>
<organism evidence="8 9">
    <name type="scientific">Pseudoalteromonas ulvae</name>
    <dbReference type="NCBI Taxonomy" id="107327"/>
    <lineage>
        <taxon>Bacteria</taxon>
        <taxon>Pseudomonadati</taxon>
        <taxon>Pseudomonadota</taxon>
        <taxon>Gammaproteobacteria</taxon>
        <taxon>Alteromonadales</taxon>
        <taxon>Pseudoalteromonadaceae</taxon>
        <taxon>Pseudoalteromonas</taxon>
    </lineage>
</organism>
<dbReference type="Gene3D" id="3.30.70.360">
    <property type="match status" value="1"/>
</dbReference>
<dbReference type="GO" id="GO:0046872">
    <property type="term" value="F:metal ion binding"/>
    <property type="evidence" value="ECO:0007669"/>
    <property type="project" value="UniProtKB-KW"/>
</dbReference>
<dbReference type="InterPro" id="IPR036264">
    <property type="entry name" value="Bact_exopeptidase_dim_dom"/>
</dbReference>
<dbReference type="SUPFAM" id="SSF55031">
    <property type="entry name" value="Bacterial exopeptidase dimerisation domain"/>
    <property type="match status" value="1"/>
</dbReference>
<feature type="domain" description="Peptidase M20 dimerisation" evidence="7">
    <location>
        <begin position="168"/>
        <end position="266"/>
    </location>
</feature>
<dbReference type="OrthoDB" id="9776600at2"/>
<name>A0A244CL75_PSEDV</name>
<evidence type="ECO:0000256" key="2">
    <source>
        <dbReference type="ARBA" id="ARBA00022723"/>
    </source>
</evidence>
<dbReference type="PANTHER" id="PTHR43808:SF9">
    <property type="entry name" value="BLL0789 PROTEIN"/>
    <property type="match status" value="1"/>
</dbReference>
<dbReference type="GO" id="GO:0016787">
    <property type="term" value="F:hydrolase activity"/>
    <property type="evidence" value="ECO:0007669"/>
    <property type="project" value="UniProtKB-KW"/>
</dbReference>
<dbReference type="PROSITE" id="PS00758">
    <property type="entry name" value="ARGE_DAPE_CPG2_1"/>
    <property type="match status" value="1"/>
</dbReference>
<dbReference type="InterPro" id="IPR002933">
    <property type="entry name" value="Peptidase_M20"/>
</dbReference>
<dbReference type="InterPro" id="IPR001261">
    <property type="entry name" value="ArgE/DapE_CS"/>
</dbReference>
<dbReference type="InterPro" id="IPR050072">
    <property type="entry name" value="Peptidase_M20A"/>
</dbReference>
<feature type="active site" evidence="6">
    <location>
        <position position="75"/>
    </location>
</feature>
<evidence type="ECO:0000256" key="4">
    <source>
        <dbReference type="ARBA" id="ARBA00022833"/>
    </source>
</evidence>
<keyword evidence="5" id="KW-0170">Cobalt</keyword>
<keyword evidence="2" id="KW-0479">Metal-binding</keyword>
<dbReference type="Proteomes" id="UP000194841">
    <property type="component" value="Unassembled WGS sequence"/>
</dbReference>
<proteinExistence type="predicted"/>
<dbReference type="Gene3D" id="3.40.630.10">
    <property type="entry name" value="Zn peptidases"/>
    <property type="match status" value="1"/>
</dbReference>
<accession>A0A244CL75</accession>
<feature type="active site" description="Proton acceptor" evidence="6">
    <location>
        <position position="133"/>
    </location>
</feature>
<evidence type="ECO:0000313" key="9">
    <source>
        <dbReference type="Proteomes" id="UP000194841"/>
    </source>
</evidence>
<evidence type="ECO:0000259" key="7">
    <source>
        <dbReference type="Pfam" id="PF07687"/>
    </source>
</evidence>
<dbReference type="RefSeq" id="WP_086745335.1">
    <property type="nucleotide sequence ID" value="NZ_MWPV01000006.1"/>
</dbReference>